<dbReference type="GO" id="GO:0016491">
    <property type="term" value="F:oxidoreductase activity"/>
    <property type="evidence" value="ECO:0007669"/>
    <property type="project" value="TreeGrafter"/>
</dbReference>
<dbReference type="GO" id="GO:0005737">
    <property type="term" value="C:cytoplasm"/>
    <property type="evidence" value="ECO:0007669"/>
    <property type="project" value="TreeGrafter"/>
</dbReference>
<accession>A0A9P4SEP0</accession>
<name>A0A9P4SEP0_9PEZI</name>
<dbReference type="Gene3D" id="3.40.50.720">
    <property type="entry name" value="NAD(P)-binding Rossmann-like Domain"/>
    <property type="match status" value="1"/>
</dbReference>
<reference evidence="2" key="1">
    <citation type="journal article" date="2020" name="Stud. Mycol.">
        <title>101 Dothideomycetes genomes: a test case for predicting lifestyles and emergence of pathogens.</title>
        <authorList>
            <person name="Haridas S."/>
            <person name="Albert R."/>
            <person name="Binder M."/>
            <person name="Bloem J."/>
            <person name="Labutti K."/>
            <person name="Salamov A."/>
            <person name="Andreopoulos B."/>
            <person name="Baker S."/>
            <person name="Barry K."/>
            <person name="Bills G."/>
            <person name="Bluhm B."/>
            <person name="Cannon C."/>
            <person name="Castanera R."/>
            <person name="Culley D."/>
            <person name="Daum C."/>
            <person name="Ezra D."/>
            <person name="Gonzalez J."/>
            <person name="Henrissat B."/>
            <person name="Kuo A."/>
            <person name="Liang C."/>
            <person name="Lipzen A."/>
            <person name="Lutzoni F."/>
            <person name="Magnuson J."/>
            <person name="Mondo S."/>
            <person name="Nolan M."/>
            <person name="Ohm R."/>
            <person name="Pangilinan J."/>
            <person name="Park H.-J."/>
            <person name="Ramirez L."/>
            <person name="Alfaro M."/>
            <person name="Sun H."/>
            <person name="Tritt A."/>
            <person name="Yoshinaga Y."/>
            <person name="Zwiers L.-H."/>
            <person name="Turgeon B."/>
            <person name="Goodwin S."/>
            <person name="Spatafora J."/>
            <person name="Crous P."/>
            <person name="Grigoriev I."/>
        </authorList>
    </citation>
    <scope>NUCLEOTIDE SEQUENCE</scope>
    <source>
        <strain evidence="2">CBS 101060</strain>
    </source>
</reference>
<dbReference type="GO" id="GO:0019748">
    <property type="term" value="P:secondary metabolic process"/>
    <property type="evidence" value="ECO:0007669"/>
    <property type="project" value="TreeGrafter"/>
</dbReference>
<dbReference type="InterPro" id="IPR036291">
    <property type="entry name" value="NAD(P)-bd_dom_sf"/>
</dbReference>
<dbReference type="PANTHER" id="PTHR43544">
    <property type="entry name" value="SHORT-CHAIN DEHYDROGENASE/REDUCTASE"/>
    <property type="match status" value="1"/>
</dbReference>
<dbReference type="Pfam" id="PF00106">
    <property type="entry name" value="adh_short"/>
    <property type="match status" value="1"/>
</dbReference>
<protein>
    <submittedName>
        <fullName evidence="2">Short chain dehydrogenase/reductase</fullName>
    </submittedName>
</protein>
<dbReference type="AlphaFoldDB" id="A0A9P4SEP0"/>
<gene>
    <name evidence="2" type="ORF">M501DRAFT_1013977</name>
</gene>
<dbReference type="SUPFAM" id="SSF51735">
    <property type="entry name" value="NAD(P)-binding Rossmann-fold domains"/>
    <property type="match status" value="1"/>
</dbReference>
<dbReference type="EMBL" id="MU006091">
    <property type="protein sequence ID" value="KAF2841165.1"/>
    <property type="molecule type" value="Genomic_DNA"/>
</dbReference>
<sequence length="246" mass="26240">MASTVVLITGANSGVGYATTAVLVEASSEFHVIMAGRSLDKLQTAMSEIQATGIKGSLSTLYMDITDDESIKQAADTVMKDRGRLDVLVNNAAIGFLHPDLRTRLRVSMETNVFGSAVVAEIFRPLLLKSSNPYSIYVSSGVGSLTGAATDPWSVPMEEGYRTSKAALNMLAVLEQKKYKSQGLKTFTMCPGLVVSNLRGTSDEARTLGGKAGDPRTSGETILSIIQGKRDAESGTLIHKDGVYPW</sequence>
<proteinExistence type="inferred from homology"/>
<comment type="caution">
    <text evidence="2">The sequence shown here is derived from an EMBL/GenBank/DDBJ whole genome shotgun (WGS) entry which is preliminary data.</text>
</comment>
<dbReference type="PRINTS" id="PR00081">
    <property type="entry name" value="GDHRDH"/>
</dbReference>
<keyword evidence="3" id="KW-1185">Reference proteome</keyword>
<evidence type="ECO:0000313" key="2">
    <source>
        <dbReference type="EMBL" id="KAF2841165.1"/>
    </source>
</evidence>
<dbReference type="InterPro" id="IPR051468">
    <property type="entry name" value="Fungal_SecMetab_SDRs"/>
</dbReference>
<organism evidence="2 3">
    <name type="scientific">Patellaria atrata CBS 101060</name>
    <dbReference type="NCBI Taxonomy" id="1346257"/>
    <lineage>
        <taxon>Eukaryota</taxon>
        <taxon>Fungi</taxon>
        <taxon>Dikarya</taxon>
        <taxon>Ascomycota</taxon>
        <taxon>Pezizomycotina</taxon>
        <taxon>Dothideomycetes</taxon>
        <taxon>Dothideomycetes incertae sedis</taxon>
        <taxon>Patellariales</taxon>
        <taxon>Patellariaceae</taxon>
        <taxon>Patellaria</taxon>
    </lineage>
</organism>
<evidence type="ECO:0000256" key="1">
    <source>
        <dbReference type="ARBA" id="ARBA00006484"/>
    </source>
</evidence>
<dbReference type="OrthoDB" id="7289984at2759"/>
<evidence type="ECO:0000313" key="3">
    <source>
        <dbReference type="Proteomes" id="UP000799429"/>
    </source>
</evidence>
<dbReference type="Proteomes" id="UP000799429">
    <property type="component" value="Unassembled WGS sequence"/>
</dbReference>
<dbReference type="PANTHER" id="PTHR43544:SF32">
    <property type="entry name" value="CHAIN DEHYDROGENASE, PUTATIVE (AFU_ORTHOLOGUE AFUA_5G01530)-RELATED"/>
    <property type="match status" value="1"/>
</dbReference>
<dbReference type="InterPro" id="IPR002347">
    <property type="entry name" value="SDR_fam"/>
</dbReference>
<comment type="similarity">
    <text evidence="1">Belongs to the short-chain dehydrogenases/reductases (SDR) family.</text>
</comment>